<evidence type="ECO:0000256" key="5">
    <source>
        <dbReference type="ARBA" id="ARBA00023034"/>
    </source>
</evidence>
<dbReference type="PANTHER" id="PTHR12137">
    <property type="entry name" value="CARBOHYDRATE SULFOTRANSFERASE"/>
    <property type="match status" value="1"/>
</dbReference>
<gene>
    <name evidence="9" type="ORF">SAMN02745129_3858</name>
</gene>
<dbReference type="GO" id="GO:0016051">
    <property type="term" value="P:carbohydrate biosynthetic process"/>
    <property type="evidence" value="ECO:0007669"/>
    <property type="project" value="InterPro"/>
</dbReference>
<organism evidence="9 10">
    <name type="scientific">Ferrimonas marina</name>
    <dbReference type="NCBI Taxonomy" id="299255"/>
    <lineage>
        <taxon>Bacteria</taxon>
        <taxon>Pseudomonadati</taxon>
        <taxon>Pseudomonadota</taxon>
        <taxon>Gammaproteobacteria</taxon>
        <taxon>Alteromonadales</taxon>
        <taxon>Ferrimonadaceae</taxon>
        <taxon>Ferrimonas</taxon>
    </lineage>
</organism>
<reference evidence="9 10" key="1">
    <citation type="submission" date="2016-11" db="EMBL/GenBank/DDBJ databases">
        <authorList>
            <person name="Jaros S."/>
            <person name="Januszkiewicz K."/>
            <person name="Wedrychowicz H."/>
        </authorList>
    </citation>
    <scope>NUCLEOTIDE SEQUENCE [LARGE SCALE GENOMIC DNA]</scope>
    <source>
        <strain evidence="9 10">DSM 16917</strain>
    </source>
</reference>
<accession>A0A1M5Y1P1</accession>
<sequence>MRTVLAPIDEIDKLEMRNILVDISSHLGFLSNPKVACTSIKESMLGFKSGKEVHKRIYFDYPTNSDIELFGLTRHPYTRALSCFNNKIGPNKDDNVWLAFCKRHRLDPSKKISFDEYLDILLSKSTWIGEDPHVRPQVLNLHSRFIKPTFIGRLEKMDEVIQYLSAHGINYEAGGQRTQSNKSVEELTSEQKNKLKKLYKKDFSEFGYTESVNIDDIPASIHQKQRVSWAYQLMFLLFKLFRRPILRAELKRHQSTKPAFKFVAKDKSQSADIYRDVGLLMESTGNLAQAEYYFQLAHQARPSGEFIKKKLLQTKRINSVLRGLD</sequence>
<evidence type="ECO:0000313" key="10">
    <source>
        <dbReference type="Proteomes" id="UP000184268"/>
    </source>
</evidence>
<evidence type="ECO:0000256" key="6">
    <source>
        <dbReference type="ARBA" id="ARBA00023136"/>
    </source>
</evidence>
<evidence type="ECO:0000256" key="1">
    <source>
        <dbReference type="ARBA" id="ARBA00004323"/>
    </source>
</evidence>
<feature type="repeat" description="TPR" evidence="8">
    <location>
        <begin position="271"/>
        <end position="304"/>
    </location>
</feature>
<keyword evidence="3" id="KW-0812">Transmembrane</keyword>
<keyword evidence="7" id="KW-0325">Glycoprotein</keyword>
<evidence type="ECO:0000313" key="9">
    <source>
        <dbReference type="EMBL" id="SHI05423.1"/>
    </source>
</evidence>
<keyword evidence="5" id="KW-0333">Golgi apparatus</keyword>
<dbReference type="GO" id="GO:0016020">
    <property type="term" value="C:membrane"/>
    <property type="evidence" value="ECO:0007669"/>
    <property type="project" value="InterPro"/>
</dbReference>
<dbReference type="InterPro" id="IPR018011">
    <property type="entry name" value="Carb_sulfotrans_8-10"/>
</dbReference>
<comment type="subcellular location">
    <subcellularLocation>
        <location evidence="1">Golgi apparatus membrane</location>
        <topology evidence="1">Single-pass type II membrane protein</topology>
    </subcellularLocation>
</comment>
<proteinExistence type="predicted"/>
<protein>
    <submittedName>
        <fullName evidence="9">Sulfotransferase family protein</fullName>
    </submittedName>
</protein>
<evidence type="ECO:0000256" key="2">
    <source>
        <dbReference type="ARBA" id="ARBA00022679"/>
    </source>
</evidence>
<evidence type="ECO:0000256" key="7">
    <source>
        <dbReference type="ARBA" id="ARBA00023180"/>
    </source>
</evidence>
<dbReference type="GO" id="GO:0008146">
    <property type="term" value="F:sulfotransferase activity"/>
    <property type="evidence" value="ECO:0007669"/>
    <property type="project" value="InterPro"/>
</dbReference>
<dbReference type="EMBL" id="FQXG01000006">
    <property type="protein sequence ID" value="SHI05423.1"/>
    <property type="molecule type" value="Genomic_DNA"/>
</dbReference>
<keyword evidence="10" id="KW-1185">Reference proteome</keyword>
<keyword evidence="8" id="KW-0802">TPR repeat</keyword>
<dbReference type="AlphaFoldDB" id="A0A1M5Y1P1"/>
<evidence type="ECO:0000256" key="3">
    <source>
        <dbReference type="ARBA" id="ARBA00022692"/>
    </source>
</evidence>
<dbReference type="OrthoDB" id="288532at2"/>
<dbReference type="InterPro" id="IPR005331">
    <property type="entry name" value="Sulfotransferase"/>
</dbReference>
<dbReference type="InterPro" id="IPR019734">
    <property type="entry name" value="TPR_rpt"/>
</dbReference>
<dbReference type="Proteomes" id="UP000184268">
    <property type="component" value="Unassembled WGS sequence"/>
</dbReference>
<name>A0A1M5Y1P1_9GAMM</name>
<evidence type="ECO:0000256" key="4">
    <source>
        <dbReference type="ARBA" id="ARBA00022989"/>
    </source>
</evidence>
<keyword evidence="4" id="KW-1133">Transmembrane helix</keyword>
<keyword evidence="2 9" id="KW-0808">Transferase</keyword>
<dbReference type="PANTHER" id="PTHR12137:SF54">
    <property type="entry name" value="CARBOHYDRATE SULFOTRANSFERASE"/>
    <property type="match status" value="1"/>
</dbReference>
<dbReference type="PROSITE" id="PS50005">
    <property type="entry name" value="TPR"/>
    <property type="match status" value="1"/>
</dbReference>
<dbReference type="STRING" id="299255.SAMN02745129_3858"/>
<evidence type="ECO:0000256" key="8">
    <source>
        <dbReference type="PROSITE-ProRule" id="PRU00339"/>
    </source>
</evidence>
<dbReference type="Pfam" id="PF03567">
    <property type="entry name" value="Sulfotransfer_2"/>
    <property type="match status" value="1"/>
</dbReference>
<keyword evidence="6" id="KW-0472">Membrane</keyword>
<dbReference type="RefSeq" id="WP_067662653.1">
    <property type="nucleotide sequence ID" value="NZ_FQXG01000006.1"/>
</dbReference>